<evidence type="ECO:0000313" key="1">
    <source>
        <dbReference type="EMBL" id="KAJ8461107.1"/>
    </source>
</evidence>
<protein>
    <recommendedName>
        <fullName evidence="3">Secreted protein</fullName>
    </recommendedName>
</protein>
<proteinExistence type="predicted"/>
<gene>
    <name evidence="1" type="ORF">OPV22_034033</name>
</gene>
<keyword evidence="2" id="KW-1185">Reference proteome</keyword>
<evidence type="ECO:0000313" key="2">
    <source>
        <dbReference type="Proteomes" id="UP001222027"/>
    </source>
</evidence>
<sequence length="142" mass="15539">MCCGASLSFRGNLDICVTFTTAALGVLSCDGALTVSAVRFRHLGTTAFEVGSFVSSAGSGGASSRHCSFGHLETNSLENAFLFPEGSRFLASLGSCCQFLVQRKFEPRRSFLICNLRSPCLWSFEFSYYGRDFLKFSFPLLH</sequence>
<name>A0AAV8PZX4_ENSVE</name>
<organism evidence="1 2">
    <name type="scientific">Ensete ventricosum</name>
    <name type="common">Abyssinian banana</name>
    <name type="synonym">Musa ensete</name>
    <dbReference type="NCBI Taxonomy" id="4639"/>
    <lineage>
        <taxon>Eukaryota</taxon>
        <taxon>Viridiplantae</taxon>
        <taxon>Streptophyta</taxon>
        <taxon>Embryophyta</taxon>
        <taxon>Tracheophyta</taxon>
        <taxon>Spermatophyta</taxon>
        <taxon>Magnoliopsida</taxon>
        <taxon>Liliopsida</taxon>
        <taxon>Zingiberales</taxon>
        <taxon>Musaceae</taxon>
        <taxon>Ensete</taxon>
    </lineage>
</organism>
<accession>A0AAV8PZX4</accession>
<evidence type="ECO:0008006" key="3">
    <source>
        <dbReference type="Google" id="ProtNLM"/>
    </source>
</evidence>
<reference evidence="1 2" key="1">
    <citation type="submission" date="2022-12" db="EMBL/GenBank/DDBJ databases">
        <title>Chromosome-scale assembly of the Ensete ventricosum genome.</title>
        <authorList>
            <person name="Dussert Y."/>
            <person name="Stocks J."/>
            <person name="Wendawek A."/>
            <person name="Woldeyes F."/>
            <person name="Nichols R.A."/>
            <person name="Borrell J.S."/>
        </authorList>
    </citation>
    <scope>NUCLEOTIDE SEQUENCE [LARGE SCALE GENOMIC DNA]</scope>
    <source>
        <strain evidence="2">cv. Maze</strain>
        <tissue evidence="1">Seeds</tissue>
    </source>
</reference>
<comment type="caution">
    <text evidence="1">The sequence shown here is derived from an EMBL/GenBank/DDBJ whole genome shotgun (WGS) entry which is preliminary data.</text>
</comment>
<dbReference type="AlphaFoldDB" id="A0AAV8PZX4"/>
<dbReference type="EMBL" id="JAQQAF010000009">
    <property type="protein sequence ID" value="KAJ8461107.1"/>
    <property type="molecule type" value="Genomic_DNA"/>
</dbReference>
<dbReference type="Proteomes" id="UP001222027">
    <property type="component" value="Unassembled WGS sequence"/>
</dbReference>